<keyword evidence="2" id="KW-1185">Reference proteome</keyword>
<dbReference type="KEGG" id="eiv:EIN_503390"/>
<dbReference type="EMBL" id="KB206500">
    <property type="protein sequence ID" value="ELP90273.1"/>
    <property type="molecule type" value="Genomic_DNA"/>
</dbReference>
<sequence>ERDFPVNSILYGKSTLNQMDFLEIHKIVVDHFLLYVLLFEKGEIENSMEFSSVITKIINSYFSDYSPITQQITQNSNDSVKIGIAGIYRGLFSSYKNVLKDSVDDDDAANVEKSLAAIYRAAASIDEQATILLQFLGEMLKVNECNCSVESVTCHSYFLLQFPDLLMNEENIKNVIVDNVNKFYIKALQVGTTVGTKCPVIPALTRFFMYLPVQSVMQIIDFCVQLAAHRKMVEEVKEALLEFRKLKDAVQPLQQWAVEMVKTTLVIDDTEWNTKKLSEHQDVYTIIGCVTSPQLLGDVIASLFLPQINKCNLAFTQPDVYFSTAYIGSRLSFCSTFLKTNLFFNKTEISKLFEGFCPVMLKIVNSEVPIIKEGIKKSIIEFLNVWVLALGDNFSVVPPLRAILGWFGTEAVDAMIVGSSVLQMVTKQEKIKSVIVNDEYCGVVQYFINSLSGIEHLNLGSELLHEKVETMGMVFKMINLPKSVVVVLNGIDFTTFISSVMVSIEKLNCFELAKQLSGYIVRSITLFIESNGVIGKNVGMNVWLMLFARLVLKTKNTKNFGMNMAVAECFRGILKVCVECNGFSKVLEQFVVSGVLGEQQQNFVVILQRVFALHPEQITTSKVMNILKV</sequence>
<protein>
    <submittedName>
        <fullName evidence="1">Exportin T, putative</fullName>
    </submittedName>
</protein>
<dbReference type="GeneID" id="14889247"/>
<proteinExistence type="predicted"/>
<feature type="non-terminal residue" evidence="1">
    <location>
        <position position="1"/>
    </location>
</feature>
<reference evidence="1 2" key="1">
    <citation type="submission" date="2012-10" db="EMBL/GenBank/DDBJ databases">
        <authorList>
            <person name="Zafar N."/>
            <person name="Inman J."/>
            <person name="Hall N."/>
            <person name="Lorenzi H."/>
            <person name="Caler E."/>
        </authorList>
    </citation>
    <scope>NUCLEOTIDE SEQUENCE [LARGE SCALE GENOMIC DNA]</scope>
    <source>
        <strain evidence="1 2">IP1</strain>
    </source>
</reference>
<organism evidence="1 2">
    <name type="scientific">Entamoeba invadens IP1</name>
    <dbReference type="NCBI Taxonomy" id="370355"/>
    <lineage>
        <taxon>Eukaryota</taxon>
        <taxon>Amoebozoa</taxon>
        <taxon>Evosea</taxon>
        <taxon>Archamoebae</taxon>
        <taxon>Mastigamoebida</taxon>
        <taxon>Entamoebidae</taxon>
        <taxon>Entamoeba</taxon>
    </lineage>
</organism>
<evidence type="ECO:0000313" key="2">
    <source>
        <dbReference type="Proteomes" id="UP000014680"/>
    </source>
</evidence>
<evidence type="ECO:0000313" key="1">
    <source>
        <dbReference type="EMBL" id="ELP90273.1"/>
    </source>
</evidence>
<name>A0A0A1UD76_ENTIV</name>
<accession>A0A0A1UD76</accession>
<dbReference type="RefSeq" id="XP_004257044.1">
    <property type="nucleotide sequence ID" value="XM_004256996.1"/>
</dbReference>
<dbReference type="Proteomes" id="UP000014680">
    <property type="component" value="Unassembled WGS sequence"/>
</dbReference>
<dbReference type="AlphaFoldDB" id="A0A0A1UD76"/>
<dbReference type="VEuPathDB" id="AmoebaDB:EIN_503390"/>
<gene>
    <name evidence="1" type="ORF">EIN_503390</name>
</gene>